<dbReference type="Pfam" id="PF00196">
    <property type="entry name" value="GerE"/>
    <property type="match status" value="1"/>
</dbReference>
<dbReference type="GO" id="GO:0006355">
    <property type="term" value="P:regulation of DNA-templated transcription"/>
    <property type="evidence" value="ECO:0007669"/>
    <property type="project" value="InterPro"/>
</dbReference>
<feature type="domain" description="HTH luxR-type" evidence="1">
    <location>
        <begin position="332"/>
        <end position="397"/>
    </location>
</feature>
<evidence type="ECO:0000313" key="2">
    <source>
        <dbReference type="EMBL" id="SFQ63305.1"/>
    </source>
</evidence>
<accession>A0A1I6A3R5</accession>
<sequence>MMTTSTTSIFDNTTLSGTAAMCAPAGLSLSLDDYDRIVGHIHDGGLDTQQLSVALEELRMLFQANYVTLILRIPGVEDVGLMLVAGKVEGSGQVTYFRYLHGETPFANLPADRVFTVDDVMTPQEWENSTYYREYSKANDVYHVMGADISTADAGVLRFRITRSQRQPAFSEQDKALCTRLLPHLRRSLQVHNLLGRSESLGNLYAEAINRLSVATLVLDEAGAVLQLNDVARELLKQADGLKLVGSRLEASYPSDNRELHKLIRDVLESKDSPQPRELREALSIARPSGEVSLGLVVEPIPGAQWAEGRGQPAVMVYIRDAVGKSQVDNRVARELFNFTPAETLLAQQLANGLSLEEAAEELGIMRNTARAHLRSIFSKTGVRRQAELVRVMLNSVGSLGRGEVSPLGRRGAIIPQPELRSLR</sequence>
<dbReference type="STRING" id="1002526.SAMN05216578_101548"/>
<evidence type="ECO:0000313" key="3">
    <source>
        <dbReference type="Proteomes" id="UP000242815"/>
    </source>
</evidence>
<dbReference type="InterPro" id="IPR000792">
    <property type="entry name" value="Tscrpt_reg_LuxR_C"/>
</dbReference>
<dbReference type="GO" id="GO:0003677">
    <property type="term" value="F:DNA binding"/>
    <property type="evidence" value="ECO:0007669"/>
    <property type="project" value="InterPro"/>
</dbReference>
<dbReference type="EMBL" id="FOYD01000001">
    <property type="protein sequence ID" value="SFQ63305.1"/>
    <property type="molecule type" value="Genomic_DNA"/>
</dbReference>
<dbReference type="SMART" id="SM00421">
    <property type="entry name" value="HTH_LUXR"/>
    <property type="match status" value="1"/>
</dbReference>
<dbReference type="PROSITE" id="PS50043">
    <property type="entry name" value="HTH_LUXR_2"/>
    <property type="match status" value="1"/>
</dbReference>
<protein>
    <submittedName>
        <fullName evidence="2">Regulatory protein, luxR family</fullName>
    </submittedName>
</protein>
<dbReference type="Gene3D" id="1.10.10.10">
    <property type="entry name" value="Winged helix-like DNA-binding domain superfamily/Winged helix DNA-binding domain"/>
    <property type="match status" value="1"/>
</dbReference>
<dbReference type="InterPro" id="IPR016032">
    <property type="entry name" value="Sig_transdc_resp-reg_C-effctor"/>
</dbReference>
<dbReference type="CDD" id="cd06170">
    <property type="entry name" value="LuxR_C_like"/>
    <property type="match status" value="1"/>
</dbReference>
<dbReference type="AlphaFoldDB" id="A0A1I6A3R5"/>
<dbReference type="SUPFAM" id="SSF46894">
    <property type="entry name" value="C-terminal effector domain of the bipartite response regulators"/>
    <property type="match status" value="1"/>
</dbReference>
<name>A0A1I6A3R5_9GAMM</name>
<proteinExistence type="predicted"/>
<dbReference type="Proteomes" id="UP000242815">
    <property type="component" value="Unassembled WGS sequence"/>
</dbReference>
<dbReference type="InterPro" id="IPR036388">
    <property type="entry name" value="WH-like_DNA-bd_sf"/>
</dbReference>
<reference evidence="2 3" key="1">
    <citation type="submission" date="2016-10" db="EMBL/GenBank/DDBJ databases">
        <authorList>
            <person name="de Groot N.N."/>
        </authorList>
    </citation>
    <scope>NUCLEOTIDE SEQUENCE [LARGE SCALE GENOMIC DNA]</scope>
    <source>
        <strain evidence="2 3">JCM 18415</strain>
    </source>
</reference>
<evidence type="ECO:0000259" key="1">
    <source>
        <dbReference type="PROSITE" id="PS50043"/>
    </source>
</evidence>
<organism evidence="2 3">
    <name type="scientific">Halopseudomonas formosensis</name>
    <dbReference type="NCBI Taxonomy" id="1002526"/>
    <lineage>
        <taxon>Bacteria</taxon>
        <taxon>Pseudomonadati</taxon>
        <taxon>Pseudomonadota</taxon>
        <taxon>Gammaproteobacteria</taxon>
        <taxon>Pseudomonadales</taxon>
        <taxon>Pseudomonadaceae</taxon>
        <taxon>Halopseudomonas</taxon>
    </lineage>
</organism>
<gene>
    <name evidence="2" type="ORF">SAMN05216578_101548</name>
</gene>